<dbReference type="InterPro" id="IPR049725">
    <property type="entry name" value="STM3845-like"/>
</dbReference>
<sequence length="313" mass="34764">MLNWFSDHLDANTIRVQAPTPVVFLCGGAISDLKIKNPQSLRDAFYKIIDNPVLKGRHMIMAEDVNVYYLSRAAYRDLLSFETDLAQVCELVIIFPESEGSIAELGAFSVIEEISERLLVVPRDKKFTEKSFVKLGPLLALTNRFGARSVYVLDDDDIGMNGNSASRVNLDAVRDRLQGPIEERLSGIRNPTTFDPGKSGHKIKLITGLIQEFGGLTIGEIEGLLVAANVLETPERISGYLLCAETVGWVRPMQKGSQEFYFAEPVADAAQLSLPSDPDARDKSRRRLLIREHWKVADADRYRGIVQVSGGAR</sequence>
<dbReference type="EMBL" id="JAGSGD010000001">
    <property type="protein sequence ID" value="MBR7618605.1"/>
    <property type="molecule type" value="Genomic_DNA"/>
</dbReference>
<gene>
    <name evidence="1" type="ORF">JKL49_04325</name>
</gene>
<reference evidence="1" key="1">
    <citation type="submission" date="2021-04" db="EMBL/GenBank/DDBJ databases">
        <title>Draft genome assembly of strain Phenylobacterium sp. 20VBR1 using MiniION and Illumina platforms.</title>
        <authorList>
            <person name="Thomas F.A."/>
            <person name="Krishnan K.P."/>
            <person name="Sinha R.K."/>
        </authorList>
    </citation>
    <scope>NUCLEOTIDE SEQUENCE</scope>
    <source>
        <strain evidence="1">20VBR1</strain>
    </source>
</reference>
<evidence type="ECO:0000313" key="1">
    <source>
        <dbReference type="EMBL" id="MBR7618605.1"/>
    </source>
</evidence>
<dbReference type="AlphaFoldDB" id="A0A941CXT8"/>
<dbReference type="NCBIfam" id="NF038232">
    <property type="entry name" value="STM3845_fam"/>
    <property type="match status" value="1"/>
</dbReference>
<accession>A0A941CXT8</accession>
<name>A0A941CXT8_9CAUL</name>
<dbReference type="Proteomes" id="UP000622580">
    <property type="component" value="Unassembled WGS sequence"/>
</dbReference>
<proteinExistence type="predicted"/>
<evidence type="ECO:0000313" key="2">
    <source>
        <dbReference type="Proteomes" id="UP000622580"/>
    </source>
</evidence>
<comment type="caution">
    <text evidence="1">The sequence shown here is derived from an EMBL/GenBank/DDBJ whole genome shotgun (WGS) entry which is preliminary data.</text>
</comment>
<keyword evidence="2" id="KW-1185">Reference proteome</keyword>
<organism evidence="1 2">
    <name type="scientific">Phenylobacterium glaciei</name>
    <dbReference type="NCBI Taxonomy" id="2803784"/>
    <lineage>
        <taxon>Bacteria</taxon>
        <taxon>Pseudomonadati</taxon>
        <taxon>Pseudomonadota</taxon>
        <taxon>Alphaproteobacteria</taxon>
        <taxon>Caulobacterales</taxon>
        <taxon>Caulobacteraceae</taxon>
        <taxon>Phenylobacterium</taxon>
    </lineage>
</organism>
<protein>
    <submittedName>
        <fullName evidence="1">Retron St85 family effector protein</fullName>
    </submittedName>
</protein>